<reference evidence="10" key="1">
    <citation type="submission" date="2016-10" db="EMBL/GenBank/DDBJ databases">
        <authorList>
            <person name="Varghese N."/>
            <person name="Submissions S."/>
        </authorList>
    </citation>
    <scope>NUCLEOTIDE SEQUENCE [LARGE SCALE GENOMIC DNA]</scope>
    <source>
        <strain evidence="10">CGMCC 1.4250</strain>
    </source>
</reference>
<evidence type="ECO:0000256" key="2">
    <source>
        <dbReference type="ARBA" id="ARBA00022448"/>
    </source>
</evidence>
<dbReference type="CDD" id="cd06261">
    <property type="entry name" value="TM_PBP2"/>
    <property type="match status" value="1"/>
</dbReference>
<evidence type="ECO:0000313" key="9">
    <source>
        <dbReference type="EMBL" id="SFL33022.1"/>
    </source>
</evidence>
<comment type="similarity">
    <text evidence="7">Belongs to the binding-protein-dependent transport system permease family.</text>
</comment>
<dbReference type="GO" id="GO:0055085">
    <property type="term" value="P:transmembrane transport"/>
    <property type="evidence" value="ECO:0007669"/>
    <property type="project" value="InterPro"/>
</dbReference>
<dbReference type="SUPFAM" id="SSF161098">
    <property type="entry name" value="MetI-like"/>
    <property type="match status" value="1"/>
</dbReference>
<dbReference type="Gene3D" id="1.10.3720.10">
    <property type="entry name" value="MetI-like"/>
    <property type="match status" value="1"/>
</dbReference>
<gene>
    <name evidence="9" type="ORF">SAMN04487943_1014</name>
</gene>
<dbReference type="PANTHER" id="PTHR43227">
    <property type="entry name" value="BLL4140 PROTEIN"/>
    <property type="match status" value="1"/>
</dbReference>
<dbReference type="OrthoDB" id="9783714at2"/>
<evidence type="ECO:0000256" key="3">
    <source>
        <dbReference type="ARBA" id="ARBA00022475"/>
    </source>
</evidence>
<evidence type="ECO:0000256" key="4">
    <source>
        <dbReference type="ARBA" id="ARBA00022692"/>
    </source>
</evidence>
<keyword evidence="2 7" id="KW-0813">Transport</keyword>
<feature type="domain" description="ABC transmembrane type-1" evidence="8">
    <location>
        <begin position="70"/>
        <end position="284"/>
    </location>
</feature>
<evidence type="ECO:0000256" key="1">
    <source>
        <dbReference type="ARBA" id="ARBA00004651"/>
    </source>
</evidence>
<proteinExistence type="inferred from homology"/>
<feature type="transmembrane region" description="Helical" evidence="7">
    <location>
        <begin position="107"/>
        <end position="128"/>
    </location>
</feature>
<keyword evidence="4 7" id="KW-0812">Transmembrane</keyword>
<dbReference type="Pfam" id="PF00528">
    <property type="entry name" value="BPD_transp_1"/>
    <property type="match status" value="1"/>
</dbReference>
<keyword evidence="10" id="KW-1185">Reference proteome</keyword>
<keyword evidence="3" id="KW-1003">Cell membrane</keyword>
<keyword evidence="9" id="KW-0762">Sugar transport</keyword>
<evidence type="ECO:0000256" key="5">
    <source>
        <dbReference type="ARBA" id="ARBA00022989"/>
    </source>
</evidence>
<comment type="subcellular location">
    <subcellularLocation>
        <location evidence="1 7">Cell membrane</location>
        <topology evidence="1 7">Multi-pass membrane protein</topology>
    </subcellularLocation>
</comment>
<feature type="transmembrane region" description="Helical" evidence="7">
    <location>
        <begin position="74"/>
        <end position="95"/>
    </location>
</feature>
<dbReference type="EMBL" id="FOTR01000001">
    <property type="protein sequence ID" value="SFL33022.1"/>
    <property type="molecule type" value="Genomic_DNA"/>
</dbReference>
<dbReference type="Proteomes" id="UP000198565">
    <property type="component" value="Unassembled WGS sequence"/>
</dbReference>
<dbReference type="PROSITE" id="PS50928">
    <property type="entry name" value="ABC_TM1"/>
    <property type="match status" value="1"/>
</dbReference>
<evidence type="ECO:0000256" key="6">
    <source>
        <dbReference type="ARBA" id="ARBA00023136"/>
    </source>
</evidence>
<dbReference type="InterPro" id="IPR035906">
    <property type="entry name" value="MetI-like_sf"/>
</dbReference>
<feature type="transmembrane region" description="Helical" evidence="7">
    <location>
        <begin position="12"/>
        <end position="35"/>
    </location>
</feature>
<dbReference type="PANTHER" id="PTHR43227:SF7">
    <property type="entry name" value="ARABINOOLIGOSACCHARIDES TRANSPORT SYSTEM PERMEASE PROTEIN ARAP"/>
    <property type="match status" value="1"/>
</dbReference>
<keyword evidence="5 7" id="KW-1133">Transmembrane helix</keyword>
<evidence type="ECO:0000256" key="7">
    <source>
        <dbReference type="RuleBase" id="RU363032"/>
    </source>
</evidence>
<organism evidence="9 10">
    <name type="scientific">Gracilibacillus orientalis</name>
    <dbReference type="NCBI Taxonomy" id="334253"/>
    <lineage>
        <taxon>Bacteria</taxon>
        <taxon>Bacillati</taxon>
        <taxon>Bacillota</taxon>
        <taxon>Bacilli</taxon>
        <taxon>Bacillales</taxon>
        <taxon>Bacillaceae</taxon>
        <taxon>Gracilibacillus</taxon>
    </lineage>
</organism>
<evidence type="ECO:0000313" key="10">
    <source>
        <dbReference type="Proteomes" id="UP000198565"/>
    </source>
</evidence>
<dbReference type="AlphaFoldDB" id="A0A1I4GSG7"/>
<feature type="transmembrane region" description="Helical" evidence="7">
    <location>
        <begin position="215"/>
        <end position="237"/>
    </location>
</feature>
<keyword evidence="6 7" id="KW-0472">Membrane</keyword>
<dbReference type="RefSeq" id="WP_091479275.1">
    <property type="nucleotide sequence ID" value="NZ_FOTR01000001.1"/>
</dbReference>
<evidence type="ECO:0000259" key="8">
    <source>
        <dbReference type="PROSITE" id="PS50928"/>
    </source>
</evidence>
<name>A0A1I4GSG7_9BACI</name>
<protein>
    <submittedName>
        <fullName evidence="9">Multiple sugar transport system permease protein</fullName>
    </submittedName>
</protein>
<dbReference type="InterPro" id="IPR050809">
    <property type="entry name" value="UgpAE/MalFG_permease"/>
</dbReference>
<feature type="transmembrane region" description="Helical" evidence="7">
    <location>
        <begin position="263"/>
        <end position="287"/>
    </location>
</feature>
<dbReference type="GO" id="GO:0005886">
    <property type="term" value="C:plasma membrane"/>
    <property type="evidence" value="ECO:0007669"/>
    <property type="project" value="UniProtKB-SubCell"/>
</dbReference>
<sequence>MISFLKKHTIAYVFMLPAVVFLILLLLVPIINVFIKSFYESNLLIVGDDLFIGLQNFINVMQDPLFWTNVKNSIVYTFGSVGGEYVVGLGTAILLNQNIKGRAFFRGAMIIPWVVPIVVAGMTWRWMLNPDYGIINVLLMNIGILDQSINWLGSETTAMFSVIWVNVWRSFPFYTISFLAVLQTINKNELEAAEIDGANMFQKFWNITFPKLKGISIILIVLHLIWTFNNFDFIWILTEGGPLNATETLAIATYKEAFMKYHYGTASAISVLMVVILIGMMALYFWLQNKQEAKGDN</sequence>
<dbReference type="STRING" id="334253.SAMN04487943_1014"/>
<accession>A0A1I4GSG7</accession>
<dbReference type="InterPro" id="IPR000515">
    <property type="entry name" value="MetI-like"/>
</dbReference>